<comment type="caution">
    <text evidence="2">The sequence shown here is derived from an EMBL/GenBank/DDBJ whole genome shotgun (WGS) entry which is preliminary data.</text>
</comment>
<gene>
    <name evidence="2" type="ORF">BD626DRAFT_587611</name>
</gene>
<evidence type="ECO:0000313" key="3">
    <source>
        <dbReference type="Proteomes" id="UP000320762"/>
    </source>
</evidence>
<protein>
    <submittedName>
        <fullName evidence="2">Uncharacterized protein</fullName>
    </submittedName>
</protein>
<evidence type="ECO:0000313" key="2">
    <source>
        <dbReference type="EMBL" id="TRM55930.1"/>
    </source>
</evidence>
<accession>A0A550BTQ6</accession>
<feature type="region of interest" description="Disordered" evidence="1">
    <location>
        <begin position="227"/>
        <end position="248"/>
    </location>
</feature>
<sequence length="328" mass="36209">MPLPPPPAHLSPRIFHLRAFLKRTRRLIDIPVLRPLYSTPPSVDGSAAVHLDSAHRDEFNMYTHTRVSNLLTLPFFRIILVHSFRHLFISRADAFVLREQCQVVFAVVAKDPLLLCRQLVKAQVGRGGDARHPNWFNKAYQMQPHDVLAACIRGRRQGNLDSLVVTAAAFSYVRQANIFHMIHYVCYKYGYKWVGGYEGNGWWVRLAGRAVCAPSYLPTVAGEDPGGHVIRKGSASSPNGEHGQGARTRRRVRAVGGGLVLSVSWVWLRRARLRTFRAHGRVGAPPPQGLVVVGGVGGGLGRQIGGGRGGGRGQEGHETLLTLLALFY</sequence>
<proteinExistence type="predicted"/>
<name>A0A550BTQ6_9AGAR</name>
<dbReference type="AlphaFoldDB" id="A0A550BTQ6"/>
<reference evidence="2 3" key="1">
    <citation type="journal article" date="2019" name="New Phytol.">
        <title>Comparative genomics reveals unique wood-decay strategies and fruiting body development in the Schizophyllaceae.</title>
        <authorList>
            <person name="Almasi E."/>
            <person name="Sahu N."/>
            <person name="Krizsan K."/>
            <person name="Balint B."/>
            <person name="Kovacs G.M."/>
            <person name="Kiss B."/>
            <person name="Cseklye J."/>
            <person name="Drula E."/>
            <person name="Henrissat B."/>
            <person name="Nagy I."/>
            <person name="Chovatia M."/>
            <person name="Adam C."/>
            <person name="LaButti K."/>
            <person name="Lipzen A."/>
            <person name="Riley R."/>
            <person name="Grigoriev I.V."/>
            <person name="Nagy L.G."/>
        </authorList>
    </citation>
    <scope>NUCLEOTIDE SEQUENCE [LARGE SCALE GENOMIC DNA]</scope>
    <source>
        <strain evidence="2 3">NL-1724</strain>
    </source>
</reference>
<dbReference type="EMBL" id="VDMD01000087">
    <property type="protein sequence ID" value="TRM55930.1"/>
    <property type="molecule type" value="Genomic_DNA"/>
</dbReference>
<keyword evidence="3" id="KW-1185">Reference proteome</keyword>
<dbReference type="Proteomes" id="UP000320762">
    <property type="component" value="Unassembled WGS sequence"/>
</dbReference>
<organism evidence="2 3">
    <name type="scientific">Schizophyllum amplum</name>
    <dbReference type="NCBI Taxonomy" id="97359"/>
    <lineage>
        <taxon>Eukaryota</taxon>
        <taxon>Fungi</taxon>
        <taxon>Dikarya</taxon>
        <taxon>Basidiomycota</taxon>
        <taxon>Agaricomycotina</taxon>
        <taxon>Agaricomycetes</taxon>
        <taxon>Agaricomycetidae</taxon>
        <taxon>Agaricales</taxon>
        <taxon>Schizophyllaceae</taxon>
        <taxon>Schizophyllum</taxon>
    </lineage>
</organism>
<evidence type="ECO:0000256" key="1">
    <source>
        <dbReference type="SAM" id="MobiDB-lite"/>
    </source>
</evidence>